<reference evidence="2 3" key="1">
    <citation type="journal article" date="2016" name="J. Gen. Virol.">
        <title>Comprehensive annotation of Glossina pallidipes salivary gland hypertrophy virus from Ethiopian tsetse flies: a proteogenomics approach.</title>
        <authorList>
            <person name="Abd-Alla A.M."/>
            <person name="Kariithi H.M."/>
            <person name="Cousserans F."/>
            <person name="Parker N.J."/>
            <person name="Ince I.A."/>
            <person name="Scully E.D."/>
            <person name="Boeren S."/>
            <person name="Geib S.M."/>
            <person name="Mekonnen S."/>
            <person name="Vlak J.M."/>
            <person name="Parker A.G."/>
            <person name="Vreysen M.J."/>
            <person name="Bergoin M."/>
        </authorList>
    </citation>
    <scope>NUCLEOTIDE SEQUENCE [LARGE SCALE GENOMIC DNA]</scope>
    <source>
        <strain evidence="2 3">Ethiopian</strain>
    </source>
</reference>
<proteinExistence type="predicted"/>
<feature type="compositionally biased region" description="Pro residues" evidence="1">
    <location>
        <begin position="1114"/>
        <end position="1125"/>
    </location>
</feature>
<organism evidence="2 3">
    <name type="scientific">Glossina hytrovirus (isolate Glossina pallidipes/Ethiopia/Seibersdorf/-)</name>
    <name type="common">GHV</name>
    <dbReference type="NCBI Taxonomy" id="379529"/>
    <lineage>
        <taxon>Viruses</taxon>
        <taxon>Viruses incertae sedis</taxon>
        <taxon>Naldaviricetes</taxon>
        <taxon>Lefavirales</taxon>
        <taxon>Hytrosaviridae</taxon>
        <taxon>Glossinavirus</taxon>
        <taxon>Glossinavirus glopallidipedis</taxon>
    </lineage>
</organism>
<feature type="region of interest" description="Disordered" evidence="1">
    <location>
        <begin position="1107"/>
        <end position="1129"/>
    </location>
</feature>
<gene>
    <name evidence="2" type="ORF">GpSGHVEth039</name>
</gene>
<evidence type="ECO:0000313" key="2">
    <source>
        <dbReference type="EMBL" id="AMB48643.1"/>
    </source>
</evidence>
<keyword evidence="2" id="KW-0946">Virion</keyword>
<keyword evidence="2" id="KW-0261">Viral envelope protein</keyword>
<dbReference type="GO" id="GO:0019031">
    <property type="term" value="C:viral envelope"/>
    <property type="evidence" value="ECO:0007669"/>
    <property type="project" value="UniProtKB-KW"/>
</dbReference>
<organismHost>
    <name type="scientific">Glossina</name>
    <name type="common">tsetse flies</name>
    <dbReference type="NCBI Taxonomy" id="7393"/>
</organismHost>
<dbReference type="Proteomes" id="UP000282469">
    <property type="component" value="Segment"/>
</dbReference>
<name>A0A110AQH7_GHVS</name>
<evidence type="ECO:0000256" key="1">
    <source>
        <dbReference type="SAM" id="MobiDB-lite"/>
    </source>
</evidence>
<protein>
    <submittedName>
        <fullName evidence="2">Envelope protein</fullName>
    </submittedName>
</protein>
<dbReference type="EMBL" id="KU050077">
    <property type="protein sequence ID" value="AMB48643.1"/>
    <property type="molecule type" value="Genomic_DNA"/>
</dbReference>
<accession>A0A110AQH7</accession>
<evidence type="ECO:0000313" key="3">
    <source>
        <dbReference type="Proteomes" id="UP000282469"/>
    </source>
</evidence>
<feature type="region of interest" description="Disordered" evidence="1">
    <location>
        <begin position="648"/>
        <end position="668"/>
    </location>
</feature>
<sequence>MKFLIIFLFFKYVYAQSHALNSNFNTTNIDHVLHYHHVNNRSEPDLRLKSFEQYAPTNKYIGCFAKYNLDADANVLIKRIEKPTRHFHSISIKYCNEKILIQQEAQLLKEVKYILPWRSFTILDTNEILFDNFLFQSHSPIEINIPYSIVTYALDGLKYIRVPGILIDGVDVEPGKTIWVGDYKIKVLQESYTQQYIISLNLWLNVRNLHIKHMNNLAGSGGLFSMFTPGYEYYFDEYATQLPFTQTTLLQLIPLGSHEIHNETTIRMPTTKERHLSSNFIDFIYCGGGNKHNLRKCSGYPFVKTNLTTKFSTISDEEYNDHIQKSINQLFTSNNKITNRVRFLTQHYSDTVNGIKKLCGISNAYSAWACKLPIDFAVNVSSYGDVFNMDNYKKITIDNTIPHLLGHTYGLRNWQGRDKLVEKMRSFQLNRRLKIVKPYTFNIKDNAPIEHGFRYYNLKYDSMNGGYGSTSNDDTYFTQLGIFDNMIIEKLMRDTPPIRNTIRIDPNNDLLTIIIVLIYKDFHAFLINADIKPIDKLSYLPSAPNNEDYLDIIAYNDKQDIINRGIVQINHNINTILLPKHYLIPNGTLQISRPKHKLHKIFYLRNDALVMARARHGIRRDTYSEYITGEELIELKEDNIEELQALQSYKKQPQEPEPPAVIPPSTKRPKPAIALGSDFDQKVKDFINFNFTNSEFNEFFDSGEEEERNTTPAKPLDLYVKVMDNGYELIHAKPSNIVFTKGTVNIFPDKFPAINDDEVRDLLNIHQQRTTDPTTTVSPEPDMSVELLWPPRPDNHWRPITFDQHFEHKVRDTLDNFDPDVEPYIPDELVTNTESPRPLLPRFDISDDNIKSYYKRYITQIDLNPEDLARLDNLNDRDINNLGQYIQKMQKFDTLSQSQLKNALDDIRFCNPRGDHICNVDILPITPRTPNSSATESSSSSSTESFEDLLPDQEILSQIASRIPFTTHHVLNMSPYYRVDDDNLVQRLFGVKYNPSLQERGVIGIIDSYHKPSPQYRKKRQVQLPNNLLSIKNHYKKFNDLLENFHQIIYNHQLEQRNKTNDRSKREVYTLCNYTSNVQLDSGDFFKLCFDTFANYTTTTFKPPISNYTNNTTPKPPPVTPPTTIHPPLHKLPYYEDEDDYYDEFYHDDDFGDYQASEEETEKPGNYFVFIDSNLNDNLNDFIASTSEATTTGIHLL</sequence>